<dbReference type="HOGENOM" id="CLU_1106580_0_0_11"/>
<sequence length="251" mass="27413">MIDGELLAIAQQKIANLHTVDPDRVPVDAVMALWELHSGGSQLGNVESCYVMSECFGLLGVQTEFVPVALTIARWRTEEIVACYGKISPTDPRAESWHFLLRVRKLSALCDPSSPALPELAGVAGARHVAQFPVGDWDRVGGIVVARGETMLVYQPVNAAPHDVWQQSATTIDRLHCANLGSCLAAEVLDALRWNSQVARLDSQRWARVRSMIAAIGDAPLRITDGMHRAFQMPGGEMITVKDLARSDYTS</sequence>
<protein>
    <submittedName>
        <fullName evidence="1">Uncharacterized protein</fullName>
    </submittedName>
</protein>
<gene>
    <name evidence="1" type="ordered locus">Snas_0458</name>
</gene>
<dbReference type="EMBL" id="CP001778">
    <property type="protein sequence ID" value="ADD40173.1"/>
    <property type="molecule type" value="Genomic_DNA"/>
</dbReference>
<name>D3Q4L3_STANL</name>
<dbReference type="AlphaFoldDB" id="D3Q4L3"/>
<keyword evidence="2" id="KW-1185">Reference proteome</keyword>
<accession>D3Q4L3</accession>
<evidence type="ECO:0000313" key="1">
    <source>
        <dbReference type="EMBL" id="ADD40173.1"/>
    </source>
</evidence>
<dbReference type="KEGG" id="sna:Snas_0458"/>
<organism evidence="1 2">
    <name type="scientific">Stackebrandtia nassauensis (strain DSM 44728 / CIP 108903 / NRRL B-16338 / NBRC 102104 / LLR-40K-21)</name>
    <dbReference type="NCBI Taxonomy" id="446470"/>
    <lineage>
        <taxon>Bacteria</taxon>
        <taxon>Bacillati</taxon>
        <taxon>Actinomycetota</taxon>
        <taxon>Actinomycetes</taxon>
        <taxon>Glycomycetales</taxon>
        <taxon>Glycomycetaceae</taxon>
        <taxon>Stackebrandtia</taxon>
    </lineage>
</organism>
<dbReference type="Proteomes" id="UP000000844">
    <property type="component" value="Chromosome"/>
</dbReference>
<reference evidence="1 2" key="1">
    <citation type="journal article" date="2009" name="Stand. Genomic Sci.">
        <title>Complete genome sequence of Stackebrandtia nassauensis type strain (LLR-40K-21).</title>
        <authorList>
            <person name="Munk C."/>
            <person name="Lapidus A."/>
            <person name="Copeland A."/>
            <person name="Jando M."/>
            <person name="Mayilraj S."/>
            <person name="Glavina Del Rio T."/>
            <person name="Nolan M."/>
            <person name="Chen F."/>
            <person name="Lucas S."/>
            <person name="Tice H."/>
            <person name="Cheng J.F."/>
            <person name="Han C."/>
            <person name="Detter J.C."/>
            <person name="Bruce D."/>
            <person name="Goodwin L."/>
            <person name="Chain P."/>
            <person name="Pitluck S."/>
            <person name="Goker M."/>
            <person name="Ovchinikova G."/>
            <person name="Pati A."/>
            <person name="Ivanova N."/>
            <person name="Mavromatis K."/>
            <person name="Chen A."/>
            <person name="Palaniappan K."/>
            <person name="Land M."/>
            <person name="Hauser L."/>
            <person name="Chang Y.J."/>
            <person name="Jeffries C.D."/>
            <person name="Bristow J."/>
            <person name="Eisen J.A."/>
            <person name="Markowitz V."/>
            <person name="Hugenholtz P."/>
            <person name="Kyrpides N.C."/>
            <person name="Klenk H.P."/>
        </authorList>
    </citation>
    <scope>NUCLEOTIDE SEQUENCE [LARGE SCALE GENOMIC DNA]</scope>
    <source>
        <strain evidence="2">DSM 44728 / CIP 108903 / NRRL B-16338 / NBRC 102104 / LLR-40K-21</strain>
    </source>
</reference>
<dbReference type="RefSeq" id="WP_013015744.1">
    <property type="nucleotide sequence ID" value="NC_013947.1"/>
</dbReference>
<proteinExistence type="predicted"/>
<evidence type="ECO:0000313" key="2">
    <source>
        <dbReference type="Proteomes" id="UP000000844"/>
    </source>
</evidence>